<keyword evidence="3" id="KW-0804">Transcription</keyword>
<dbReference type="Pfam" id="PF07729">
    <property type="entry name" value="FCD"/>
    <property type="match status" value="1"/>
</dbReference>
<accession>A0ABS0T7R7</accession>
<protein>
    <submittedName>
        <fullName evidence="6">GntR family transcriptional regulator</fullName>
    </submittedName>
</protein>
<gene>
    <name evidence="6" type="ORF">HHH54_04065</name>
</gene>
<proteinExistence type="predicted"/>
<dbReference type="SMART" id="SM00345">
    <property type="entry name" value="HTH_GNTR"/>
    <property type="match status" value="1"/>
</dbReference>
<dbReference type="RefSeq" id="WP_198617560.1">
    <property type="nucleotide sequence ID" value="NZ_JABANU010000007.1"/>
</dbReference>
<feature type="domain" description="HTH gntR-type" evidence="4">
    <location>
        <begin position="17"/>
        <end position="74"/>
    </location>
</feature>
<dbReference type="Pfam" id="PF00392">
    <property type="entry name" value="GntR"/>
    <property type="match status" value="1"/>
</dbReference>
<dbReference type="EMBL" id="JABANU010000007">
    <property type="protein sequence ID" value="MBI5974776.1"/>
    <property type="molecule type" value="Genomic_DNA"/>
</dbReference>
<dbReference type="SMART" id="SM00895">
    <property type="entry name" value="FCD"/>
    <property type="match status" value="1"/>
</dbReference>
<dbReference type="PANTHER" id="PTHR43537:SF24">
    <property type="entry name" value="GLUCONATE OPERON TRANSCRIPTIONAL REPRESSOR"/>
    <property type="match status" value="1"/>
</dbReference>
<dbReference type="InterPro" id="IPR008920">
    <property type="entry name" value="TF_FadR/GntR_C"/>
</dbReference>
<evidence type="ECO:0000256" key="2">
    <source>
        <dbReference type="ARBA" id="ARBA00023125"/>
    </source>
</evidence>
<keyword evidence="2" id="KW-0238">DNA-binding</keyword>
<dbReference type="SUPFAM" id="SSF46785">
    <property type="entry name" value="Winged helix' DNA-binding domain"/>
    <property type="match status" value="1"/>
</dbReference>
<comment type="caution">
    <text evidence="6">The sequence shown here is derived from an EMBL/GenBank/DDBJ whole genome shotgun (WGS) entry which is preliminary data.</text>
</comment>
<dbReference type="Proteomes" id="UP000751852">
    <property type="component" value="Unassembled WGS sequence"/>
</dbReference>
<reference evidence="6 7" key="1">
    <citation type="submission" date="2020-04" db="EMBL/GenBank/DDBJ databases">
        <title>Staphylococcus species from domestic dog.</title>
        <authorList>
            <person name="Paterson G.K."/>
        </authorList>
    </citation>
    <scope>NUCLEOTIDE SEQUENCE [LARGE SCALE GENOMIC DNA]</scope>
    <source>
        <strain evidence="6 7">H16/1A</strain>
    </source>
</reference>
<dbReference type="InterPro" id="IPR011711">
    <property type="entry name" value="GntR_C"/>
</dbReference>
<dbReference type="InterPro" id="IPR036388">
    <property type="entry name" value="WH-like_DNA-bd_sf"/>
</dbReference>
<dbReference type="PANTHER" id="PTHR43537">
    <property type="entry name" value="TRANSCRIPTIONAL REGULATOR, GNTR FAMILY"/>
    <property type="match status" value="1"/>
</dbReference>
<name>A0ABS0T7R7_9STAP</name>
<dbReference type="InterPro" id="IPR000524">
    <property type="entry name" value="Tscrpt_reg_HTH_GntR"/>
</dbReference>
<evidence type="ECO:0000256" key="3">
    <source>
        <dbReference type="ARBA" id="ARBA00023163"/>
    </source>
</evidence>
<evidence type="ECO:0000259" key="4">
    <source>
        <dbReference type="SMART" id="SM00345"/>
    </source>
</evidence>
<dbReference type="SUPFAM" id="SSF48008">
    <property type="entry name" value="GntR ligand-binding domain-like"/>
    <property type="match status" value="1"/>
</dbReference>
<evidence type="ECO:0000259" key="5">
    <source>
        <dbReference type="SMART" id="SM00895"/>
    </source>
</evidence>
<dbReference type="Gene3D" id="1.20.120.530">
    <property type="entry name" value="GntR ligand-binding domain-like"/>
    <property type="match status" value="1"/>
</dbReference>
<dbReference type="Gene3D" id="1.10.10.10">
    <property type="entry name" value="Winged helix-like DNA-binding domain superfamily/Winged helix DNA-binding domain"/>
    <property type="match status" value="1"/>
</dbReference>
<feature type="domain" description="GntR C-terminal" evidence="5">
    <location>
        <begin position="83"/>
        <end position="213"/>
    </location>
</feature>
<dbReference type="InterPro" id="IPR036390">
    <property type="entry name" value="WH_DNA-bd_sf"/>
</dbReference>
<keyword evidence="7" id="KW-1185">Reference proteome</keyword>
<evidence type="ECO:0000256" key="1">
    <source>
        <dbReference type="ARBA" id="ARBA00023015"/>
    </source>
</evidence>
<sequence>MEYPKAWLKPLSKGEAIAATLRLDILSGDLEPQVITENQIATQFRVSRSPVRDAFKILSQDRLIRLERMGAEVLPFNETHKQELTDIRLMIESFAFTKVIQRNDLSKIIQKMYQSLEMMRVSVQFNDEERFTVEDLNFHELMVEACDHQYLMHLWQQMKPMMLCLIYISMHKRMQSNPQDFERILKNHKQFVEAIEAKDRLQMYDAFKANFTDINNNIGAFWAK</sequence>
<keyword evidence="1" id="KW-0805">Transcription regulation</keyword>
<organism evidence="6 7">
    <name type="scientific">Staphylococcus canis</name>
    <dbReference type="NCBI Taxonomy" id="2724942"/>
    <lineage>
        <taxon>Bacteria</taxon>
        <taxon>Bacillati</taxon>
        <taxon>Bacillota</taxon>
        <taxon>Bacilli</taxon>
        <taxon>Bacillales</taxon>
        <taxon>Staphylococcaceae</taxon>
        <taxon>Staphylococcus</taxon>
    </lineage>
</organism>
<evidence type="ECO:0000313" key="6">
    <source>
        <dbReference type="EMBL" id="MBI5974776.1"/>
    </source>
</evidence>
<evidence type="ECO:0000313" key="7">
    <source>
        <dbReference type="Proteomes" id="UP000751852"/>
    </source>
</evidence>